<evidence type="ECO:0000256" key="2">
    <source>
        <dbReference type="ARBA" id="ARBA00022676"/>
    </source>
</evidence>
<dbReference type="STRING" id="649333.SAMN04487989_10671"/>
<dbReference type="Gene3D" id="3.90.550.10">
    <property type="entry name" value="Spore Coat Polysaccharide Biosynthesis Protein SpsA, Chain A"/>
    <property type="match status" value="1"/>
</dbReference>
<protein>
    <submittedName>
        <fullName evidence="6">Glycosyltransferase, catalytic subunit of cellulose synthase and poly-beta-1,6-N-acetylglucosamine synthase</fullName>
    </submittedName>
</protein>
<feature type="transmembrane region" description="Helical" evidence="4">
    <location>
        <begin position="311"/>
        <end position="330"/>
    </location>
</feature>
<dbReference type="Proteomes" id="UP000198705">
    <property type="component" value="Unassembled WGS sequence"/>
</dbReference>
<dbReference type="OrthoDB" id="9800276at2"/>
<feature type="transmembrane region" description="Helical" evidence="4">
    <location>
        <begin position="342"/>
        <end position="363"/>
    </location>
</feature>
<evidence type="ECO:0000313" key="6">
    <source>
        <dbReference type="EMBL" id="SFN91690.1"/>
    </source>
</evidence>
<reference evidence="7" key="1">
    <citation type="submission" date="2016-10" db="EMBL/GenBank/DDBJ databases">
        <authorList>
            <person name="Varghese N."/>
            <person name="Submissions S."/>
        </authorList>
    </citation>
    <scope>NUCLEOTIDE SEQUENCE [LARGE SCALE GENOMIC DNA]</scope>
    <source>
        <strain evidence="7">DSM 23925</strain>
    </source>
</reference>
<dbReference type="SUPFAM" id="SSF53448">
    <property type="entry name" value="Nucleotide-diphospho-sugar transferases"/>
    <property type="match status" value="1"/>
</dbReference>
<organism evidence="6 7">
    <name type="scientific">Bizionia echini</name>
    <dbReference type="NCBI Taxonomy" id="649333"/>
    <lineage>
        <taxon>Bacteria</taxon>
        <taxon>Pseudomonadati</taxon>
        <taxon>Bacteroidota</taxon>
        <taxon>Flavobacteriia</taxon>
        <taxon>Flavobacteriales</taxon>
        <taxon>Flavobacteriaceae</taxon>
        <taxon>Bizionia</taxon>
    </lineage>
</organism>
<evidence type="ECO:0000259" key="5">
    <source>
        <dbReference type="Pfam" id="PF00535"/>
    </source>
</evidence>
<feature type="transmembrane region" description="Helical" evidence="4">
    <location>
        <begin position="6"/>
        <end position="31"/>
    </location>
</feature>
<keyword evidence="3 6" id="KW-0808">Transferase</keyword>
<dbReference type="PANTHER" id="PTHR43630">
    <property type="entry name" value="POLY-BETA-1,6-N-ACETYL-D-GLUCOSAMINE SYNTHASE"/>
    <property type="match status" value="1"/>
</dbReference>
<keyword evidence="4" id="KW-0812">Transmembrane</keyword>
<accession>A0A1I5CXF5</accession>
<comment type="similarity">
    <text evidence="1">Belongs to the glycosyltransferase 2 family.</text>
</comment>
<evidence type="ECO:0000256" key="1">
    <source>
        <dbReference type="ARBA" id="ARBA00006739"/>
    </source>
</evidence>
<evidence type="ECO:0000256" key="4">
    <source>
        <dbReference type="SAM" id="Phobius"/>
    </source>
</evidence>
<keyword evidence="7" id="KW-1185">Reference proteome</keyword>
<dbReference type="PANTHER" id="PTHR43630:SF1">
    <property type="entry name" value="POLY-BETA-1,6-N-ACETYL-D-GLUCOSAMINE SYNTHASE"/>
    <property type="match status" value="1"/>
</dbReference>
<dbReference type="InterPro" id="IPR001173">
    <property type="entry name" value="Glyco_trans_2-like"/>
</dbReference>
<dbReference type="RefSeq" id="WP_092209273.1">
    <property type="nucleotide sequence ID" value="NZ_FOVN01000006.1"/>
</dbReference>
<feature type="domain" description="Glycosyltransferase 2-like" evidence="5">
    <location>
        <begin position="45"/>
        <end position="190"/>
    </location>
</feature>
<feature type="transmembrane region" description="Helical" evidence="4">
    <location>
        <begin position="283"/>
        <end position="305"/>
    </location>
</feature>
<gene>
    <name evidence="6" type="ORF">SAMN04487989_10671</name>
</gene>
<dbReference type="AlphaFoldDB" id="A0A1I5CXF5"/>
<dbReference type="Pfam" id="PF00535">
    <property type="entry name" value="Glycos_transf_2"/>
    <property type="match status" value="1"/>
</dbReference>
<sequence>MLILDILYYTFILVACFQVCYYLFFFSPFAFQKESSPTPKNIPISLIICAKNEAENLKKFLPLIISQDYPNFEIVLINDASYDDTMEVMESFAEKHPNIKIVNVKNNEAFWANKKYALTLGIKSAKNNHLLFTDADCKPNSRSWISEMTAHFNTEKSIVLGYGGYTKIKNSFLNKIIRFETLFTAIQYLSFARMGLPYMGVGRNLAYTKDAFFAASGFMKHMHIRSGDDDLFINEIATANNTNICVTKNSFTLSNPKTTFKAWVTQKKRHVTTAEHYKVHHKIVLALFYISQLLFWLSGIVLLSFLFKWEVVLVIMVLRFICQFIIVSFISKKLDEQDLLPYLPFLEFFLVVFHLTIFISNLISKPKHWK</sequence>
<dbReference type="GO" id="GO:0016757">
    <property type="term" value="F:glycosyltransferase activity"/>
    <property type="evidence" value="ECO:0007669"/>
    <property type="project" value="UniProtKB-KW"/>
</dbReference>
<evidence type="ECO:0000313" key="7">
    <source>
        <dbReference type="Proteomes" id="UP000198705"/>
    </source>
</evidence>
<dbReference type="InterPro" id="IPR029044">
    <property type="entry name" value="Nucleotide-diphossugar_trans"/>
</dbReference>
<proteinExistence type="inferred from homology"/>
<evidence type="ECO:0000256" key="3">
    <source>
        <dbReference type="ARBA" id="ARBA00022679"/>
    </source>
</evidence>
<name>A0A1I5CXF5_9FLAO</name>
<dbReference type="EMBL" id="FOVN01000006">
    <property type="protein sequence ID" value="SFN91690.1"/>
    <property type="molecule type" value="Genomic_DNA"/>
</dbReference>
<keyword evidence="4" id="KW-0472">Membrane</keyword>
<keyword evidence="4" id="KW-1133">Transmembrane helix</keyword>
<keyword evidence="2" id="KW-0328">Glycosyltransferase</keyword>